<proteinExistence type="predicted"/>
<organism evidence="2">
    <name type="scientific">Drosophila persimilis</name>
    <name type="common">Fruit fly</name>
    <dbReference type="NCBI Taxonomy" id="7234"/>
    <lineage>
        <taxon>Eukaryota</taxon>
        <taxon>Metazoa</taxon>
        <taxon>Ecdysozoa</taxon>
        <taxon>Arthropoda</taxon>
        <taxon>Hexapoda</taxon>
        <taxon>Insecta</taxon>
        <taxon>Pterygota</taxon>
        <taxon>Neoptera</taxon>
        <taxon>Endopterygota</taxon>
        <taxon>Diptera</taxon>
        <taxon>Brachycera</taxon>
        <taxon>Muscomorpha</taxon>
        <taxon>Ephydroidea</taxon>
        <taxon>Drosophilidae</taxon>
        <taxon>Drosophila</taxon>
        <taxon>Sophophora</taxon>
    </lineage>
</organism>
<dbReference type="eggNOG" id="ENOG502T9AD">
    <property type="taxonomic scope" value="Eukaryota"/>
</dbReference>
<name>B4GIQ7_DROPE</name>
<gene>
    <name evidence="1" type="primary">Dper\GL17249</name>
    <name evidence="1" type="ORF">Dper_GL17249</name>
</gene>
<accession>B4GIQ7</accession>
<dbReference type="OMA" id="YKMNARY"/>
<protein>
    <submittedName>
        <fullName evidence="1">GL17249</fullName>
    </submittedName>
</protein>
<dbReference type="AlphaFoldDB" id="B4GIQ7"/>
<dbReference type="EMBL" id="CH479183">
    <property type="protein sequence ID" value="EDW35392.1"/>
    <property type="molecule type" value="Genomic_DNA"/>
</dbReference>
<evidence type="ECO:0000313" key="2">
    <source>
        <dbReference type="Proteomes" id="UP000008744"/>
    </source>
</evidence>
<dbReference type="HOGENOM" id="CLU_1449163_0_0_1"/>
<reference evidence="1 2" key="1">
    <citation type="journal article" date="2007" name="Nature">
        <title>Evolution of genes and genomes on the Drosophila phylogeny.</title>
        <authorList>
            <consortium name="Drosophila 12 Genomes Consortium"/>
            <person name="Clark A.G."/>
            <person name="Eisen M.B."/>
            <person name="Smith D.R."/>
            <person name="Bergman C.M."/>
            <person name="Oliver B."/>
            <person name="Markow T.A."/>
            <person name="Kaufman T.C."/>
            <person name="Kellis M."/>
            <person name="Gelbart W."/>
            <person name="Iyer V.N."/>
            <person name="Pollard D.A."/>
            <person name="Sackton T.B."/>
            <person name="Larracuente A.M."/>
            <person name="Singh N.D."/>
            <person name="Abad J.P."/>
            <person name="Abt D.N."/>
            <person name="Adryan B."/>
            <person name="Aguade M."/>
            <person name="Akashi H."/>
            <person name="Anderson W.W."/>
            <person name="Aquadro C.F."/>
            <person name="Ardell D.H."/>
            <person name="Arguello R."/>
            <person name="Artieri C.G."/>
            <person name="Barbash D.A."/>
            <person name="Barker D."/>
            <person name="Barsanti P."/>
            <person name="Batterham P."/>
            <person name="Batzoglou S."/>
            <person name="Begun D."/>
            <person name="Bhutkar A."/>
            <person name="Blanco E."/>
            <person name="Bosak S.A."/>
            <person name="Bradley R.K."/>
            <person name="Brand A.D."/>
            <person name="Brent M.R."/>
            <person name="Brooks A.N."/>
            <person name="Brown R.H."/>
            <person name="Butlin R.K."/>
            <person name="Caggese C."/>
            <person name="Calvi B.R."/>
            <person name="Bernardo de Carvalho A."/>
            <person name="Caspi A."/>
            <person name="Castrezana S."/>
            <person name="Celniker S.E."/>
            <person name="Chang J.L."/>
            <person name="Chapple C."/>
            <person name="Chatterji S."/>
            <person name="Chinwalla A."/>
            <person name="Civetta A."/>
            <person name="Clifton S.W."/>
            <person name="Comeron J.M."/>
            <person name="Costello J.C."/>
            <person name="Coyne J.A."/>
            <person name="Daub J."/>
            <person name="David R.G."/>
            <person name="Delcher A.L."/>
            <person name="Delehaunty K."/>
            <person name="Do C.B."/>
            <person name="Ebling H."/>
            <person name="Edwards K."/>
            <person name="Eickbush T."/>
            <person name="Evans J.D."/>
            <person name="Filipski A."/>
            <person name="Findeiss S."/>
            <person name="Freyhult E."/>
            <person name="Fulton L."/>
            <person name="Fulton R."/>
            <person name="Garcia A.C."/>
            <person name="Gardiner A."/>
            <person name="Garfield D.A."/>
            <person name="Garvin B.E."/>
            <person name="Gibson G."/>
            <person name="Gilbert D."/>
            <person name="Gnerre S."/>
            <person name="Godfrey J."/>
            <person name="Good R."/>
            <person name="Gotea V."/>
            <person name="Gravely B."/>
            <person name="Greenberg A.J."/>
            <person name="Griffiths-Jones S."/>
            <person name="Gross S."/>
            <person name="Guigo R."/>
            <person name="Gustafson E.A."/>
            <person name="Haerty W."/>
            <person name="Hahn M.W."/>
            <person name="Halligan D.L."/>
            <person name="Halpern A.L."/>
            <person name="Halter G.M."/>
            <person name="Han M.V."/>
            <person name="Heger A."/>
            <person name="Hillier L."/>
            <person name="Hinrichs A.S."/>
            <person name="Holmes I."/>
            <person name="Hoskins R.A."/>
            <person name="Hubisz M.J."/>
            <person name="Hultmark D."/>
            <person name="Huntley M.A."/>
            <person name="Jaffe D.B."/>
            <person name="Jagadeeshan S."/>
            <person name="Jeck W.R."/>
            <person name="Johnson J."/>
            <person name="Jones C.D."/>
            <person name="Jordan W.C."/>
            <person name="Karpen G.H."/>
            <person name="Kataoka E."/>
            <person name="Keightley P.D."/>
            <person name="Kheradpour P."/>
            <person name="Kirkness E.F."/>
            <person name="Koerich L.B."/>
            <person name="Kristiansen K."/>
            <person name="Kudrna D."/>
            <person name="Kulathinal R.J."/>
            <person name="Kumar S."/>
            <person name="Kwok R."/>
            <person name="Lander E."/>
            <person name="Langley C.H."/>
            <person name="Lapoint R."/>
            <person name="Lazzaro B.P."/>
            <person name="Lee S.J."/>
            <person name="Levesque L."/>
            <person name="Li R."/>
            <person name="Lin C.F."/>
            <person name="Lin M.F."/>
            <person name="Lindblad-Toh K."/>
            <person name="Llopart A."/>
            <person name="Long M."/>
            <person name="Low L."/>
            <person name="Lozovsky E."/>
            <person name="Lu J."/>
            <person name="Luo M."/>
            <person name="Machado C.A."/>
            <person name="Makalowski W."/>
            <person name="Marzo M."/>
            <person name="Matsuda M."/>
            <person name="Matzkin L."/>
            <person name="McAllister B."/>
            <person name="McBride C.S."/>
            <person name="McKernan B."/>
            <person name="McKernan K."/>
            <person name="Mendez-Lago M."/>
            <person name="Minx P."/>
            <person name="Mollenhauer M.U."/>
            <person name="Montooth K."/>
            <person name="Mount S.M."/>
            <person name="Mu X."/>
            <person name="Myers E."/>
            <person name="Negre B."/>
            <person name="Newfeld S."/>
            <person name="Nielsen R."/>
            <person name="Noor M.A."/>
            <person name="O'Grady P."/>
            <person name="Pachter L."/>
            <person name="Papaceit M."/>
            <person name="Parisi M.J."/>
            <person name="Parisi M."/>
            <person name="Parts L."/>
            <person name="Pedersen J.S."/>
            <person name="Pesole G."/>
            <person name="Phillippy A.M."/>
            <person name="Ponting C.P."/>
            <person name="Pop M."/>
            <person name="Porcelli D."/>
            <person name="Powell J.R."/>
            <person name="Prohaska S."/>
            <person name="Pruitt K."/>
            <person name="Puig M."/>
            <person name="Quesneville H."/>
            <person name="Ram K.R."/>
            <person name="Rand D."/>
            <person name="Rasmussen M.D."/>
            <person name="Reed L.K."/>
            <person name="Reenan R."/>
            <person name="Reily A."/>
            <person name="Remington K.A."/>
            <person name="Rieger T.T."/>
            <person name="Ritchie M.G."/>
            <person name="Robin C."/>
            <person name="Rogers Y.H."/>
            <person name="Rohde C."/>
            <person name="Rozas J."/>
            <person name="Rubenfield M.J."/>
            <person name="Ruiz A."/>
            <person name="Russo S."/>
            <person name="Salzberg S.L."/>
            <person name="Sanchez-Gracia A."/>
            <person name="Saranga D.J."/>
            <person name="Sato H."/>
            <person name="Schaeffer S.W."/>
            <person name="Schatz M.C."/>
            <person name="Schlenke T."/>
            <person name="Schwartz R."/>
            <person name="Segarra C."/>
            <person name="Singh R.S."/>
            <person name="Sirot L."/>
            <person name="Sirota M."/>
            <person name="Sisneros N.B."/>
            <person name="Smith C.D."/>
            <person name="Smith T.F."/>
            <person name="Spieth J."/>
            <person name="Stage D.E."/>
            <person name="Stark A."/>
            <person name="Stephan W."/>
            <person name="Strausberg R.L."/>
            <person name="Strempel S."/>
            <person name="Sturgill D."/>
            <person name="Sutton G."/>
            <person name="Sutton G.G."/>
            <person name="Tao W."/>
            <person name="Teichmann S."/>
            <person name="Tobari Y.N."/>
            <person name="Tomimura Y."/>
            <person name="Tsolas J.M."/>
            <person name="Valente V.L."/>
            <person name="Venter E."/>
            <person name="Venter J.C."/>
            <person name="Vicario S."/>
            <person name="Vieira F.G."/>
            <person name="Vilella A.J."/>
            <person name="Villasante A."/>
            <person name="Walenz B."/>
            <person name="Wang J."/>
            <person name="Wasserman M."/>
            <person name="Watts T."/>
            <person name="Wilson D."/>
            <person name="Wilson R.K."/>
            <person name="Wing R.A."/>
            <person name="Wolfner M.F."/>
            <person name="Wong A."/>
            <person name="Wong G.K."/>
            <person name="Wu C.I."/>
            <person name="Wu G."/>
            <person name="Yamamoto D."/>
            <person name="Yang H.P."/>
            <person name="Yang S.P."/>
            <person name="Yorke J.A."/>
            <person name="Yoshida K."/>
            <person name="Zdobnov E."/>
            <person name="Zhang P."/>
            <person name="Zhang Y."/>
            <person name="Zimin A.V."/>
            <person name="Baldwin J."/>
            <person name="Abdouelleil A."/>
            <person name="Abdulkadir J."/>
            <person name="Abebe A."/>
            <person name="Abera B."/>
            <person name="Abreu J."/>
            <person name="Acer S.C."/>
            <person name="Aftuck L."/>
            <person name="Alexander A."/>
            <person name="An P."/>
            <person name="Anderson E."/>
            <person name="Anderson S."/>
            <person name="Arachi H."/>
            <person name="Azer M."/>
            <person name="Bachantsang P."/>
            <person name="Barry A."/>
            <person name="Bayul T."/>
            <person name="Berlin A."/>
            <person name="Bessette D."/>
            <person name="Bloom T."/>
            <person name="Blye J."/>
            <person name="Boguslavskiy L."/>
            <person name="Bonnet C."/>
            <person name="Boukhgalter B."/>
            <person name="Bourzgui I."/>
            <person name="Brown A."/>
            <person name="Cahill P."/>
            <person name="Channer S."/>
            <person name="Cheshatsang Y."/>
            <person name="Chuda L."/>
            <person name="Citroen M."/>
            <person name="Collymore A."/>
            <person name="Cooke P."/>
            <person name="Costello M."/>
            <person name="D'Aco K."/>
            <person name="Daza R."/>
            <person name="De Haan G."/>
            <person name="DeGray S."/>
            <person name="DeMaso C."/>
            <person name="Dhargay N."/>
            <person name="Dooley K."/>
            <person name="Dooley E."/>
            <person name="Doricent M."/>
            <person name="Dorje P."/>
            <person name="Dorjee K."/>
            <person name="Dupes A."/>
            <person name="Elong R."/>
            <person name="Falk J."/>
            <person name="Farina A."/>
            <person name="Faro S."/>
            <person name="Ferguson D."/>
            <person name="Fisher S."/>
            <person name="Foley C.D."/>
            <person name="Franke A."/>
            <person name="Friedrich D."/>
            <person name="Gadbois L."/>
            <person name="Gearin G."/>
            <person name="Gearin C.R."/>
            <person name="Giannoukos G."/>
            <person name="Goode T."/>
            <person name="Graham J."/>
            <person name="Grandbois E."/>
            <person name="Grewal S."/>
            <person name="Gyaltsen K."/>
            <person name="Hafez N."/>
            <person name="Hagos B."/>
            <person name="Hall J."/>
            <person name="Henson C."/>
            <person name="Hollinger A."/>
            <person name="Honan T."/>
            <person name="Huard M.D."/>
            <person name="Hughes L."/>
            <person name="Hurhula B."/>
            <person name="Husby M.E."/>
            <person name="Kamat A."/>
            <person name="Kanga B."/>
            <person name="Kashin S."/>
            <person name="Khazanovich D."/>
            <person name="Kisner P."/>
            <person name="Lance K."/>
            <person name="Lara M."/>
            <person name="Lee W."/>
            <person name="Lennon N."/>
            <person name="Letendre F."/>
            <person name="LeVine R."/>
            <person name="Lipovsky A."/>
            <person name="Liu X."/>
            <person name="Liu J."/>
            <person name="Liu S."/>
            <person name="Lokyitsang T."/>
            <person name="Lokyitsang Y."/>
            <person name="Lubonja R."/>
            <person name="Lui A."/>
            <person name="MacDonald P."/>
            <person name="Magnisalis V."/>
            <person name="Maru K."/>
            <person name="Matthews C."/>
            <person name="McCusker W."/>
            <person name="McDonough S."/>
            <person name="Mehta T."/>
            <person name="Meldrim J."/>
            <person name="Meneus L."/>
            <person name="Mihai O."/>
            <person name="Mihalev A."/>
            <person name="Mihova T."/>
            <person name="Mittelman R."/>
            <person name="Mlenga V."/>
            <person name="Montmayeur A."/>
            <person name="Mulrain L."/>
            <person name="Navidi A."/>
            <person name="Naylor J."/>
            <person name="Negash T."/>
            <person name="Nguyen T."/>
            <person name="Nguyen N."/>
            <person name="Nicol R."/>
            <person name="Norbu C."/>
            <person name="Norbu N."/>
            <person name="Novod N."/>
            <person name="O'Neill B."/>
            <person name="Osman S."/>
            <person name="Markiewicz E."/>
            <person name="Oyono O.L."/>
            <person name="Patti C."/>
            <person name="Phunkhang P."/>
            <person name="Pierre F."/>
            <person name="Priest M."/>
            <person name="Raghuraman S."/>
            <person name="Rege F."/>
            <person name="Reyes R."/>
            <person name="Rise C."/>
            <person name="Rogov P."/>
            <person name="Ross K."/>
            <person name="Ryan E."/>
            <person name="Settipalli S."/>
            <person name="Shea T."/>
            <person name="Sherpa N."/>
            <person name="Shi L."/>
            <person name="Shih D."/>
            <person name="Sparrow T."/>
            <person name="Spaulding J."/>
            <person name="Stalker J."/>
            <person name="Stange-Thomann N."/>
            <person name="Stavropoulos S."/>
            <person name="Stone C."/>
            <person name="Strader C."/>
            <person name="Tesfaye S."/>
            <person name="Thomson T."/>
            <person name="Thoulutsang Y."/>
            <person name="Thoulutsang D."/>
            <person name="Topham K."/>
            <person name="Topping I."/>
            <person name="Tsamla T."/>
            <person name="Vassiliev H."/>
            <person name="Vo A."/>
            <person name="Wangchuk T."/>
            <person name="Wangdi T."/>
            <person name="Weiand M."/>
            <person name="Wilkinson J."/>
            <person name="Wilson A."/>
            <person name="Yadav S."/>
            <person name="Young G."/>
            <person name="Yu Q."/>
            <person name="Zembek L."/>
            <person name="Zhong D."/>
            <person name="Zimmer A."/>
            <person name="Zwirko Z."/>
            <person name="Jaffe D.B."/>
            <person name="Alvarez P."/>
            <person name="Brockman W."/>
            <person name="Butler J."/>
            <person name="Chin C."/>
            <person name="Gnerre S."/>
            <person name="Grabherr M."/>
            <person name="Kleber M."/>
            <person name="Mauceli E."/>
            <person name="MacCallum I."/>
        </authorList>
    </citation>
    <scope>NUCLEOTIDE SEQUENCE [LARGE SCALE GENOMIC DNA]</scope>
    <source>
        <strain evidence="2">MSH-3 / Tucson 14011-0111.49</strain>
    </source>
</reference>
<keyword evidence="2" id="KW-1185">Reference proteome</keyword>
<sequence>MANAFLIAETVDKSPIETVPKWLSFPPKSVKISFIRMESLSNVSYSMVGSTTPMSHWPVESTTAMSHWPVESTTAMIHSPVESDWDGSYSFVDTSEWIPCEEGFAWSVEMGECQPVVEPRSYRTCPWGYKMNARYKQCMRVKYHGKQQWGTIRKWWHSLLNPPVPRKPPRKIPPSKATTAYTGEWWGYNRGYGKDVPRP</sequence>
<evidence type="ECO:0000313" key="1">
    <source>
        <dbReference type="EMBL" id="EDW35392.1"/>
    </source>
</evidence>
<dbReference type="Proteomes" id="UP000008744">
    <property type="component" value="Unassembled WGS sequence"/>
</dbReference>